<dbReference type="InterPro" id="IPR058543">
    <property type="entry name" value="Beta-prop_RSE1/DDB1/CPSF1_2nd"/>
</dbReference>
<sequence>MAAIIGGTVAGVALLALLLTCIIVRLTRTGQRSSVTPFNLSSTAQRNIAVPSPLSGRGTFIIHPEHFDSCTTQNSRDGSPSTPSRVDPIPFQLFNDSSTSPSTVARRRRFYELEKLHPSCAHSPDVIVPESQAKSYQLTLHSVTFKFRRTQRKLHVLGEARGIWPLPVRQSQRANGLSYEKSMGPFSAEIDAIIISTDANPTLRVSRVVDFFLTATRAAKTDVAIPTRIPGTTISAAPFFQRTTILHVMTNAIRVLEPGGDEGRVIKDMDGSLPRAKIKSCSICDPFVLILREDEFIGLFIGETERGKIRCKDMSPMGDKIWSLPKSTVVFSTTGEYTYSPAALSLPQEPPIKPQDIDIDQILVAPLG</sequence>
<evidence type="ECO:0000313" key="3">
    <source>
        <dbReference type="Proteomes" id="UP000823399"/>
    </source>
</evidence>
<dbReference type="EMBL" id="JABBWM010000122">
    <property type="protein sequence ID" value="KAG2088397.1"/>
    <property type="molecule type" value="Genomic_DNA"/>
</dbReference>
<dbReference type="Pfam" id="PF23726">
    <property type="entry name" value="Beta-prop_RSE1_2nd"/>
    <property type="match status" value="1"/>
</dbReference>
<gene>
    <name evidence="2" type="ORF">F5147DRAFT_781033</name>
</gene>
<dbReference type="OrthoDB" id="2658506at2759"/>
<evidence type="ECO:0000313" key="2">
    <source>
        <dbReference type="EMBL" id="KAG2088397.1"/>
    </source>
</evidence>
<dbReference type="AlphaFoldDB" id="A0A9P7JLT2"/>
<comment type="caution">
    <text evidence="2">The sequence shown here is derived from an EMBL/GenBank/DDBJ whole genome shotgun (WGS) entry which is preliminary data.</text>
</comment>
<protein>
    <recommendedName>
        <fullName evidence="1">RSE1/DDB1/CPSF1 second beta-propeller domain-containing protein</fullName>
    </recommendedName>
</protein>
<feature type="domain" description="RSE1/DDB1/CPSF1 second beta-propeller" evidence="1">
    <location>
        <begin position="158"/>
        <end position="309"/>
    </location>
</feature>
<evidence type="ECO:0000259" key="1">
    <source>
        <dbReference type="Pfam" id="PF23726"/>
    </source>
</evidence>
<dbReference type="GeneID" id="64704817"/>
<keyword evidence="3" id="KW-1185">Reference proteome</keyword>
<dbReference type="Proteomes" id="UP000823399">
    <property type="component" value="Unassembled WGS sequence"/>
</dbReference>
<accession>A0A9P7JLT2</accession>
<name>A0A9P7JLT2_9AGAM</name>
<reference evidence="2" key="1">
    <citation type="journal article" date="2020" name="New Phytol.">
        <title>Comparative genomics reveals dynamic genome evolution in host specialist ectomycorrhizal fungi.</title>
        <authorList>
            <person name="Lofgren L.A."/>
            <person name="Nguyen N.H."/>
            <person name="Vilgalys R."/>
            <person name="Ruytinx J."/>
            <person name="Liao H.L."/>
            <person name="Branco S."/>
            <person name="Kuo A."/>
            <person name="LaButti K."/>
            <person name="Lipzen A."/>
            <person name="Andreopoulos W."/>
            <person name="Pangilinan J."/>
            <person name="Riley R."/>
            <person name="Hundley H."/>
            <person name="Na H."/>
            <person name="Barry K."/>
            <person name="Grigoriev I.V."/>
            <person name="Stajich J.E."/>
            <person name="Kennedy P.G."/>
        </authorList>
    </citation>
    <scope>NUCLEOTIDE SEQUENCE</scope>
    <source>
        <strain evidence="2">FC423</strain>
    </source>
</reference>
<proteinExistence type="predicted"/>
<dbReference type="RefSeq" id="XP_041285533.1">
    <property type="nucleotide sequence ID" value="XM_041442558.1"/>
</dbReference>
<organism evidence="2 3">
    <name type="scientific">Suillus discolor</name>
    <dbReference type="NCBI Taxonomy" id="1912936"/>
    <lineage>
        <taxon>Eukaryota</taxon>
        <taxon>Fungi</taxon>
        <taxon>Dikarya</taxon>
        <taxon>Basidiomycota</taxon>
        <taxon>Agaricomycotina</taxon>
        <taxon>Agaricomycetes</taxon>
        <taxon>Agaricomycetidae</taxon>
        <taxon>Boletales</taxon>
        <taxon>Suillineae</taxon>
        <taxon>Suillaceae</taxon>
        <taxon>Suillus</taxon>
    </lineage>
</organism>